<evidence type="ECO:0000313" key="2">
    <source>
        <dbReference type="Proteomes" id="UP000008281"/>
    </source>
</evidence>
<evidence type="ECO:0008006" key="3">
    <source>
        <dbReference type="Google" id="ProtNLM"/>
    </source>
</evidence>
<dbReference type="Proteomes" id="UP000008281">
    <property type="component" value="Unassembled WGS sequence"/>
</dbReference>
<protein>
    <recommendedName>
        <fullName evidence="3">DUF38 domain-containing protein</fullName>
    </recommendedName>
</protein>
<dbReference type="HOGENOM" id="CLU_2186405_0_0_1"/>
<reference evidence="1" key="1">
    <citation type="submission" date="2007-07" db="EMBL/GenBank/DDBJ databases">
        <title>PCAP assembly of the Caenorhabditis remanei genome.</title>
        <authorList>
            <consortium name="The Caenorhabditis remanei Sequencing Consortium"/>
            <person name="Wilson R.K."/>
        </authorList>
    </citation>
    <scope>NUCLEOTIDE SEQUENCE [LARGE SCALE GENOMIC DNA]</scope>
    <source>
        <strain evidence="1">PB4641</strain>
    </source>
</reference>
<name>E3MGQ0_CAERE</name>
<dbReference type="InParanoid" id="E3MGQ0"/>
<evidence type="ECO:0000313" key="1">
    <source>
        <dbReference type="EMBL" id="EFP01644.1"/>
    </source>
</evidence>
<keyword evidence="2" id="KW-1185">Reference proteome</keyword>
<gene>
    <name evidence="1" type="ORF">CRE_23314</name>
</gene>
<organism evidence="2">
    <name type="scientific">Caenorhabditis remanei</name>
    <name type="common">Caenorhabditis vulgaris</name>
    <dbReference type="NCBI Taxonomy" id="31234"/>
    <lineage>
        <taxon>Eukaryota</taxon>
        <taxon>Metazoa</taxon>
        <taxon>Ecdysozoa</taxon>
        <taxon>Nematoda</taxon>
        <taxon>Chromadorea</taxon>
        <taxon>Rhabditida</taxon>
        <taxon>Rhabditina</taxon>
        <taxon>Rhabditomorpha</taxon>
        <taxon>Rhabditoidea</taxon>
        <taxon>Rhabditidae</taxon>
        <taxon>Peloderinae</taxon>
        <taxon>Caenorhabditis</taxon>
    </lineage>
</organism>
<accession>E3MGQ0</accession>
<dbReference type="AlphaFoldDB" id="E3MGQ0"/>
<proteinExistence type="predicted"/>
<dbReference type="EMBL" id="DS268444">
    <property type="protein sequence ID" value="EFP01644.1"/>
    <property type="molecule type" value="Genomic_DNA"/>
</dbReference>
<sequence>MRKTCHDLRNFIDDTKLTPHANAIYITMESNLISVDIYFDNTDQPLKLEYIRRKDGCQVERYSRISNFLKNQNYIKVFCQDFQIFLNYLKNQKTPIRSQNLPSLSSSPQ</sequence>